<name>A0A7T8KD25_CALRO</name>
<evidence type="ECO:0000313" key="3">
    <source>
        <dbReference type="Proteomes" id="UP000595437"/>
    </source>
</evidence>
<evidence type="ECO:0000256" key="1">
    <source>
        <dbReference type="SAM" id="Phobius"/>
    </source>
</evidence>
<protein>
    <submittedName>
        <fullName evidence="2">Uncharacterized protein</fullName>
    </submittedName>
</protein>
<gene>
    <name evidence="2" type="ORF">FKW44_006221</name>
</gene>
<dbReference type="Proteomes" id="UP000595437">
    <property type="component" value="Chromosome 4"/>
</dbReference>
<reference evidence="3" key="1">
    <citation type="submission" date="2021-01" db="EMBL/GenBank/DDBJ databases">
        <title>Caligus Genome Assembly.</title>
        <authorList>
            <person name="Gallardo-Escarate C."/>
        </authorList>
    </citation>
    <scope>NUCLEOTIDE SEQUENCE [LARGE SCALE GENOMIC DNA]</scope>
</reference>
<feature type="transmembrane region" description="Helical" evidence="1">
    <location>
        <begin position="12"/>
        <end position="30"/>
    </location>
</feature>
<evidence type="ECO:0000313" key="2">
    <source>
        <dbReference type="EMBL" id="QQP53670.1"/>
    </source>
</evidence>
<keyword evidence="3" id="KW-1185">Reference proteome</keyword>
<keyword evidence="1" id="KW-1133">Transmembrane helix</keyword>
<organism evidence="2 3">
    <name type="scientific">Caligus rogercresseyi</name>
    <name type="common">Sea louse</name>
    <dbReference type="NCBI Taxonomy" id="217165"/>
    <lineage>
        <taxon>Eukaryota</taxon>
        <taxon>Metazoa</taxon>
        <taxon>Ecdysozoa</taxon>
        <taxon>Arthropoda</taxon>
        <taxon>Crustacea</taxon>
        <taxon>Multicrustacea</taxon>
        <taxon>Hexanauplia</taxon>
        <taxon>Copepoda</taxon>
        <taxon>Siphonostomatoida</taxon>
        <taxon>Caligidae</taxon>
        <taxon>Caligus</taxon>
    </lineage>
</organism>
<accession>A0A7T8KD25</accession>
<keyword evidence="1" id="KW-0812">Transmembrane</keyword>
<sequence length="114" mass="12251">MVLWSNRCGFKAIGLIIMAVFLLLFVVLQGRVFDTKVPFKAAEYSKKSSSNLEEEEVGLLQLEGLKGVPGKMRLGGREASAAKEAAEEVGRGESEDEAAAGAARLARGRPLMLL</sequence>
<proteinExistence type="predicted"/>
<feature type="non-terminal residue" evidence="2">
    <location>
        <position position="1"/>
    </location>
</feature>
<dbReference type="AlphaFoldDB" id="A0A7T8KD25"/>
<keyword evidence="1" id="KW-0472">Membrane</keyword>
<dbReference type="EMBL" id="CP045893">
    <property type="protein sequence ID" value="QQP53670.1"/>
    <property type="molecule type" value="Genomic_DNA"/>
</dbReference>